<dbReference type="RefSeq" id="WP_189005742.1">
    <property type="nucleotide sequence ID" value="NZ_BMPP01000004.1"/>
</dbReference>
<reference evidence="5" key="1">
    <citation type="journal article" date="2019" name="Int. J. Syst. Evol. Microbiol.">
        <title>The Global Catalogue of Microorganisms (GCM) 10K type strain sequencing project: providing services to taxonomists for standard genome sequencing and annotation.</title>
        <authorList>
            <consortium name="The Broad Institute Genomics Platform"/>
            <consortium name="The Broad Institute Genome Sequencing Center for Infectious Disease"/>
            <person name="Wu L."/>
            <person name="Ma J."/>
        </authorList>
    </citation>
    <scope>NUCLEOTIDE SEQUENCE [LARGE SCALE GENOMIC DNA]</scope>
    <source>
        <strain evidence="5">JCM 30331</strain>
    </source>
</reference>
<dbReference type="SUPFAM" id="SSF56655">
    <property type="entry name" value="Carbohydrate phosphatase"/>
    <property type="match status" value="1"/>
</dbReference>
<dbReference type="PANTHER" id="PTHR20854">
    <property type="entry name" value="INOSITOL MONOPHOSPHATASE"/>
    <property type="match status" value="1"/>
</dbReference>
<dbReference type="InterPro" id="IPR020583">
    <property type="entry name" value="Inositol_monoP_metal-BS"/>
</dbReference>
<evidence type="ECO:0000256" key="2">
    <source>
        <dbReference type="ARBA" id="ARBA00022801"/>
    </source>
</evidence>
<protein>
    <submittedName>
        <fullName evidence="4">3'(2'),5'-bisphosphate nucleotidase CysQ</fullName>
    </submittedName>
</protein>
<dbReference type="Proteomes" id="UP000647587">
    <property type="component" value="Unassembled WGS sequence"/>
</dbReference>
<keyword evidence="5" id="KW-1185">Reference proteome</keyword>
<dbReference type="CDD" id="cd01638">
    <property type="entry name" value="CysQ"/>
    <property type="match status" value="1"/>
</dbReference>
<dbReference type="Pfam" id="PF00459">
    <property type="entry name" value="Inositol_P"/>
    <property type="match status" value="1"/>
</dbReference>
<accession>A0ABQ2ETB9</accession>
<keyword evidence="2" id="KW-0378">Hydrolase</keyword>
<proteinExistence type="predicted"/>
<gene>
    <name evidence="4" type="ORF">GCM10008955_13470</name>
</gene>
<evidence type="ECO:0000313" key="5">
    <source>
        <dbReference type="Proteomes" id="UP000647587"/>
    </source>
</evidence>
<name>A0ABQ2ETB9_9DEIO</name>
<dbReference type="PROSITE" id="PS00630">
    <property type="entry name" value="IMP_2"/>
    <property type="match status" value="1"/>
</dbReference>
<evidence type="ECO:0000313" key="4">
    <source>
        <dbReference type="EMBL" id="GGK21357.1"/>
    </source>
</evidence>
<keyword evidence="1" id="KW-0479">Metal-binding</keyword>
<organism evidence="4 5">
    <name type="scientific">Deinococcus malanensis</name>
    <dbReference type="NCBI Taxonomy" id="1706855"/>
    <lineage>
        <taxon>Bacteria</taxon>
        <taxon>Thermotogati</taxon>
        <taxon>Deinococcota</taxon>
        <taxon>Deinococci</taxon>
        <taxon>Deinococcales</taxon>
        <taxon>Deinococcaceae</taxon>
        <taxon>Deinococcus</taxon>
    </lineage>
</organism>
<dbReference type="InterPro" id="IPR020550">
    <property type="entry name" value="Inositol_monophosphatase_CS"/>
</dbReference>
<dbReference type="PRINTS" id="PR00377">
    <property type="entry name" value="IMPHPHTASES"/>
</dbReference>
<dbReference type="Gene3D" id="3.40.190.80">
    <property type="match status" value="1"/>
</dbReference>
<dbReference type="PROSITE" id="PS00629">
    <property type="entry name" value="IMP_1"/>
    <property type="match status" value="1"/>
</dbReference>
<dbReference type="InterPro" id="IPR000760">
    <property type="entry name" value="Inositol_monophosphatase-like"/>
</dbReference>
<sequence>MTDLPNPSGLVAELQVAIRLAREAGELLRSHLRAGLTVEHKTSADDPVTAADREASTLIVRGLREAYPADGLLSEEEVDAPERLVCQRVWIIDPIDGTKEFTSGSPDYCVSIGLSIDGQPELGVVYAPATDELFSGVVGHGVQKNGQATGFSRRDRYVVSVSDTEFTRELHRHDLPGMAPSGSIALKLARIAAGEADATFTMSPRSEWDIAAGHALVRASGGDLRRRDGRPVVYNTARPHIEQGLLAGRLEAMSWLDTELSSRALPTAHLGLGSQDPAWSVLAPDDQKQLGAHPGVSVRHVAGQLLALLVVDPRTGLVQRAEGDAFHLERLTRDVTRARGTLKEGSPGEA</sequence>
<dbReference type="EMBL" id="BMPP01000004">
    <property type="protein sequence ID" value="GGK21357.1"/>
    <property type="molecule type" value="Genomic_DNA"/>
</dbReference>
<comment type="caution">
    <text evidence="4">The sequence shown here is derived from an EMBL/GenBank/DDBJ whole genome shotgun (WGS) entry which is preliminary data.</text>
</comment>
<dbReference type="Gene3D" id="3.30.540.10">
    <property type="entry name" value="Fructose-1,6-Bisphosphatase, subunit A, domain 1"/>
    <property type="match status" value="1"/>
</dbReference>
<evidence type="ECO:0000256" key="3">
    <source>
        <dbReference type="ARBA" id="ARBA00022842"/>
    </source>
</evidence>
<evidence type="ECO:0000256" key="1">
    <source>
        <dbReference type="ARBA" id="ARBA00022723"/>
    </source>
</evidence>
<dbReference type="PANTHER" id="PTHR20854:SF4">
    <property type="entry name" value="INOSITOL-1-MONOPHOSPHATASE-RELATED"/>
    <property type="match status" value="1"/>
</dbReference>
<keyword evidence="3" id="KW-0460">Magnesium</keyword>